<evidence type="ECO:0000256" key="1">
    <source>
        <dbReference type="SAM" id="Phobius"/>
    </source>
</evidence>
<feature type="transmembrane region" description="Helical" evidence="1">
    <location>
        <begin position="319"/>
        <end position="338"/>
    </location>
</feature>
<dbReference type="PROSITE" id="PS51257">
    <property type="entry name" value="PROKAR_LIPOPROTEIN"/>
    <property type="match status" value="1"/>
</dbReference>
<gene>
    <name evidence="2" type="ORF">BK663_28730</name>
</gene>
<dbReference type="AlphaFoldDB" id="A0A423I846"/>
<dbReference type="EMBL" id="MOBN01000049">
    <property type="protein sequence ID" value="RON21616.1"/>
    <property type="molecule type" value="Genomic_DNA"/>
</dbReference>
<organism evidence="2 3">
    <name type="scientific">Pseudomonas lini</name>
    <dbReference type="NCBI Taxonomy" id="163011"/>
    <lineage>
        <taxon>Bacteria</taxon>
        <taxon>Pseudomonadati</taxon>
        <taxon>Pseudomonadota</taxon>
        <taxon>Gammaproteobacteria</taxon>
        <taxon>Pseudomonadales</taxon>
        <taxon>Pseudomonadaceae</taxon>
        <taxon>Pseudomonas</taxon>
    </lineage>
</organism>
<accession>A0A423I846</accession>
<name>A0A423I846_9PSED</name>
<dbReference type="Proteomes" id="UP000284168">
    <property type="component" value="Unassembled WGS sequence"/>
</dbReference>
<proteinExistence type="predicted"/>
<comment type="caution">
    <text evidence="2">The sequence shown here is derived from an EMBL/GenBank/DDBJ whole genome shotgun (WGS) entry which is preliminary data.</text>
</comment>
<sequence>MKDFHRSPSIFFSLPLLGSCIIALLTFELPKGYGVGISILMVVAVLAIVFDSILGIRLPARRALQLVPFDRSPECYWVKVLAWSVLVACILDLTLFPLPLLNPEIYANFDGGRSHVRHISNMCWVLPIVGLLCYPDKRIRVLFIAIGLAFPVLVLDRNRLFASVYGLAVTMVFFSKRQIPWKTLIASLLGALLLFAKLGQFRSGRLDWVALPFSDFYVAASAGFKWILLYIGAGIYNFSSIMAKGYIDSDFLINQLVPQAGGVETLGSTIPFDEPVINVGTEYFPFLMAWGSVGAVGAALFLYLSLVASVYFFRKRPNIISFLIFLRISYCCVMAGFAPQAYTWTNLGFIALCLLMQIFTYRVPLIALSKYDRKS</sequence>
<feature type="transmembrane region" description="Helical" evidence="1">
    <location>
        <begin position="179"/>
        <end position="196"/>
    </location>
</feature>
<feature type="transmembrane region" description="Helical" evidence="1">
    <location>
        <begin position="344"/>
        <end position="368"/>
    </location>
</feature>
<evidence type="ECO:0000313" key="3">
    <source>
        <dbReference type="Proteomes" id="UP000284168"/>
    </source>
</evidence>
<feature type="transmembrane region" description="Helical" evidence="1">
    <location>
        <begin position="141"/>
        <end position="159"/>
    </location>
</feature>
<feature type="transmembrane region" description="Helical" evidence="1">
    <location>
        <begin position="33"/>
        <end position="56"/>
    </location>
</feature>
<reference evidence="2 3" key="1">
    <citation type="submission" date="2016-10" db="EMBL/GenBank/DDBJ databases">
        <title>Comparative genome analysis of multiple Pseudomonas spp. focuses on biocontrol and plant growth promoting traits.</title>
        <authorList>
            <person name="Tao X.-Y."/>
            <person name="Taylor C.G."/>
        </authorList>
    </citation>
    <scope>NUCLEOTIDE SEQUENCE [LARGE SCALE GENOMIC DNA]</scope>
    <source>
        <strain evidence="2 3">48C10</strain>
    </source>
</reference>
<dbReference type="RefSeq" id="WP_123723158.1">
    <property type="nucleotide sequence ID" value="NZ_MOBN01000049.1"/>
</dbReference>
<evidence type="ECO:0008006" key="4">
    <source>
        <dbReference type="Google" id="ProtNLM"/>
    </source>
</evidence>
<protein>
    <recommendedName>
        <fullName evidence="4">Oligosaccharide repeat unit polymerase</fullName>
    </recommendedName>
</protein>
<keyword evidence="1" id="KW-1133">Transmembrane helix</keyword>
<keyword evidence="1" id="KW-0472">Membrane</keyword>
<feature type="transmembrane region" description="Helical" evidence="1">
    <location>
        <begin position="287"/>
        <end position="312"/>
    </location>
</feature>
<feature type="transmembrane region" description="Helical" evidence="1">
    <location>
        <begin position="216"/>
        <end position="236"/>
    </location>
</feature>
<feature type="transmembrane region" description="Helical" evidence="1">
    <location>
        <begin position="9"/>
        <end position="27"/>
    </location>
</feature>
<evidence type="ECO:0000313" key="2">
    <source>
        <dbReference type="EMBL" id="RON21616.1"/>
    </source>
</evidence>
<feature type="transmembrane region" description="Helical" evidence="1">
    <location>
        <begin position="76"/>
        <end position="96"/>
    </location>
</feature>
<keyword evidence="1" id="KW-0812">Transmembrane</keyword>